<evidence type="ECO:0000313" key="6">
    <source>
        <dbReference type="Proteomes" id="UP000282926"/>
    </source>
</evidence>
<dbReference type="Proteomes" id="UP000282926">
    <property type="component" value="Unassembled WGS sequence"/>
</dbReference>
<evidence type="ECO:0000256" key="2">
    <source>
        <dbReference type="ARBA" id="ARBA00023002"/>
    </source>
</evidence>
<dbReference type="SUPFAM" id="SSF51735">
    <property type="entry name" value="NAD(P)-binding Rossmann-fold domains"/>
    <property type="match status" value="1"/>
</dbReference>
<dbReference type="InterPro" id="IPR006176">
    <property type="entry name" value="3-OHacyl-CoA_DH_NAD-bd"/>
</dbReference>
<dbReference type="Pfam" id="PF00725">
    <property type="entry name" value="3HCDH"/>
    <property type="match status" value="1"/>
</dbReference>
<keyword evidence="2 5" id="KW-0560">Oxidoreductase</keyword>
<feature type="domain" description="3-hydroxyacyl-CoA dehydrogenase C-terminal" evidence="3">
    <location>
        <begin position="188"/>
        <end position="284"/>
    </location>
</feature>
<accession>A0ABY0CXQ9</accession>
<dbReference type="InterPro" id="IPR006180">
    <property type="entry name" value="3-OHacyl-CoA_DH_CS"/>
</dbReference>
<protein>
    <submittedName>
        <fullName evidence="5">3-hydroxybutyryl-CoA dehydrogenase</fullName>
        <ecNumber evidence="5">1.1.1.157</ecNumber>
    </submittedName>
</protein>
<dbReference type="Gene3D" id="1.10.1040.10">
    <property type="entry name" value="N-(1-d-carboxylethyl)-l-norvaline Dehydrogenase, domain 2"/>
    <property type="match status" value="1"/>
</dbReference>
<dbReference type="EMBL" id="SADD01000001">
    <property type="protein sequence ID" value="RVU48677.1"/>
    <property type="molecule type" value="Genomic_DNA"/>
</dbReference>
<organism evidence="5 6">
    <name type="scientific">Lujinxingia sediminis</name>
    <dbReference type="NCBI Taxonomy" id="2480984"/>
    <lineage>
        <taxon>Bacteria</taxon>
        <taxon>Deltaproteobacteria</taxon>
        <taxon>Bradymonadales</taxon>
        <taxon>Lujinxingiaceae</taxon>
        <taxon>Lujinxingia</taxon>
    </lineage>
</organism>
<dbReference type="PANTHER" id="PTHR48075">
    <property type="entry name" value="3-HYDROXYACYL-COA DEHYDROGENASE FAMILY PROTEIN"/>
    <property type="match status" value="1"/>
</dbReference>
<dbReference type="PIRSF" id="PIRSF000105">
    <property type="entry name" value="HCDH"/>
    <property type="match status" value="1"/>
</dbReference>
<feature type="domain" description="3-hydroxyacyl-CoA dehydrogenase NAD binding" evidence="4">
    <location>
        <begin position="8"/>
        <end position="185"/>
    </location>
</feature>
<gene>
    <name evidence="5" type="ORF">EA187_04395</name>
</gene>
<dbReference type="InterPro" id="IPR036291">
    <property type="entry name" value="NAD(P)-bd_dom_sf"/>
</dbReference>
<dbReference type="InterPro" id="IPR022694">
    <property type="entry name" value="3-OHacyl-CoA_DH"/>
</dbReference>
<dbReference type="NCBIfam" id="NF005715">
    <property type="entry name" value="PRK07530.1"/>
    <property type="match status" value="1"/>
</dbReference>
<dbReference type="InterPro" id="IPR008927">
    <property type="entry name" value="6-PGluconate_DH-like_C_sf"/>
</dbReference>
<evidence type="ECO:0000256" key="1">
    <source>
        <dbReference type="ARBA" id="ARBA00009463"/>
    </source>
</evidence>
<comment type="caution">
    <text evidence="5">The sequence shown here is derived from an EMBL/GenBank/DDBJ whole genome shotgun (WGS) entry which is preliminary data.</text>
</comment>
<evidence type="ECO:0000259" key="4">
    <source>
        <dbReference type="Pfam" id="PF02737"/>
    </source>
</evidence>
<sequence>MSSTIQSIGVVGAGQMGNGIAQVAAVAGFDVIISDLNQDALDAGVASITKSLDKLVSKERLSADVRDQALSRIKTTTSMEDFSSSDLIIEAIVENLAIKLELFKKLDAIAPAHAILASNTSSISITQIAGATARPDKVVGMHFMNPVPLMKLVELIEGLATSEETTAKVKAVAEKMGKTTVFAQDYAGFIVNRILMPMINEAVYALMEGVGSVEDIDTAMKLGTNQPMGPLTLADFIGLDTCLAIMEVLHKDLGDSKYRPCPLLRNYVTAGWLGRKSGRGFYNYNA</sequence>
<dbReference type="Pfam" id="PF02737">
    <property type="entry name" value="3HCDH_N"/>
    <property type="match status" value="1"/>
</dbReference>
<dbReference type="Gene3D" id="3.40.50.720">
    <property type="entry name" value="NAD(P)-binding Rossmann-like Domain"/>
    <property type="match status" value="1"/>
</dbReference>
<dbReference type="PANTHER" id="PTHR48075:SF5">
    <property type="entry name" value="3-HYDROXYBUTYRYL-COA DEHYDROGENASE"/>
    <property type="match status" value="1"/>
</dbReference>
<dbReference type="NCBIfam" id="NF004474">
    <property type="entry name" value="PRK05808.1"/>
    <property type="match status" value="1"/>
</dbReference>
<dbReference type="EC" id="1.1.1.157" evidence="5"/>
<dbReference type="PROSITE" id="PS00067">
    <property type="entry name" value="3HCDH"/>
    <property type="match status" value="1"/>
</dbReference>
<dbReference type="SUPFAM" id="SSF48179">
    <property type="entry name" value="6-phosphogluconate dehydrogenase C-terminal domain-like"/>
    <property type="match status" value="1"/>
</dbReference>
<dbReference type="GO" id="GO:0008691">
    <property type="term" value="F:3-hydroxybutyryl-CoA dehydrogenase activity"/>
    <property type="evidence" value="ECO:0007669"/>
    <property type="project" value="UniProtKB-EC"/>
</dbReference>
<keyword evidence="6" id="KW-1185">Reference proteome</keyword>
<dbReference type="InterPro" id="IPR013328">
    <property type="entry name" value="6PGD_dom2"/>
</dbReference>
<evidence type="ECO:0000259" key="3">
    <source>
        <dbReference type="Pfam" id="PF00725"/>
    </source>
</evidence>
<dbReference type="InterPro" id="IPR006108">
    <property type="entry name" value="3HC_DH_C"/>
</dbReference>
<proteinExistence type="inferred from homology"/>
<reference evidence="5 6" key="1">
    <citation type="submission" date="2019-01" db="EMBL/GenBank/DDBJ databases">
        <title>Lujinxingia litoralis gen. nov., sp. nov. and Lujinxingia sediminis gen. nov., sp. nov., new members in the order Bradymonadales, isolated from coastal sediment.</title>
        <authorList>
            <person name="Li C.-M."/>
        </authorList>
    </citation>
    <scope>NUCLEOTIDE SEQUENCE [LARGE SCALE GENOMIC DNA]</scope>
    <source>
        <strain evidence="5 6">SEH01</strain>
    </source>
</reference>
<dbReference type="RefSeq" id="WP_115602731.1">
    <property type="nucleotide sequence ID" value="NZ_SADD01000001.1"/>
</dbReference>
<comment type="similarity">
    <text evidence="1">Belongs to the 3-hydroxyacyl-CoA dehydrogenase family.</text>
</comment>
<evidence type="ECO:0000313" key="5">
    <source>
        <dbReference type="EMBL" id="RVU48677.1"/>
    </source>
</evidence>
<name>A0ABY0CXQ9_9DELT</name>
<dbReference type="NCBIfam" id="NF005875">
    <property type="entry name" value="PRK07819.1"/>
    <property type="match status" value="1"/>
</dbReference>